<dbReference type="EMBL" id="ANIK01000016">
    <property type="protein sequence ID" value="EMJ96699.1"/>
    <property type="molecule type" value="Genomic_DNA"/>
</dbReference>
<dbReference type="RefSeq" id="WP_020772446.1">
    <property type="nucleotide sequence ID" value="NZ_ANIK01000016.1"/>
</dbReference>
<name>M6CYC6_9LEPT</name>
<accession>M6CYC6</accession>
<protein>
    <submittedName>
        <fullName evidence="1">Uncharacterized protein</fullName>
    </submittedName>
</protein>
<dbReference type="Proteomes" id="UP000011988">
    <property type="component" value="Unassembled WGS sequence"/>
</dbReference>
<organism evidence="1 2">
    <name type="scientific">Leptospira alstonii serovar Sichuan str. 79601</name>
    <dbReference type="NCBI Taxonomy" id="1218565"/>
    <lineage>
        <taxon>Bacteria</taxon>
        <taxon>Pseudomonadati</taxon>
        <taxon>Spirochaetota</taxon>
        <taxon>Spirochaetia</taxon>
        <taxon>Leptospirales</taxon>
        <taxon>Leptospiraceae</taxon>
        <taxon>Leptospira</taxon>
    </lineage>
</organism>
<sequence>MNNEIESVTIVLKDRTVIVLDVASMRIISPGMVEKIQTAIENSGVDKTTIQDNIPSG</sequence>
<proteinExistence type="predicted"/>
<evidence type="ECO:0000313" key="1">
    <source>
        <dbReference type="EMBL" id="EMJ96699.1"/>
    </source>
</evidence>
<evidence type="ECO:0000313" key="2">
    <source>
        <dbReference type="Proteomes" id="UP000011988"/>
    </source>
</evidence>
<dbReference type="AlphaFoldDB" id="M6CYC6"/>
<reference evidence="1 2" key="1">
    <citation type="submission" date="2013-01" db="EMBL/GenBank/DDBJ databases">
        <authorList>
            <person name="Harkins D.M."/>
            <person name="Durkin A.S."/>
            <person name="Brinkac L.M."/>
            <person name="Haft D.H."/>
            <person name="Selengut J.D."/>
            <person name="Sanka R."/>
            <person name="DePew J."/>
            <person name="Purushe J."/>
            <person name="Galloway R.L."/>
            <person name="Vinetz J.M."/>
            <person name="Sutton G.G."/>
            <person name="Nierman W.C."/>
            <person name="Fouts D.E."/>
        </authorList>
    </citation>
    <scope>NUCLEOTIDE SEQUENCE [LARGE SCALE GENOMIC DNA]</scope>
    <source>
        <strain evidence="1 2">79601</strain>
    </source>
</reference>
<dbReference type="PATRIC" id="fig|1218565.3.peg.921"/>
<comment type="caution">
    <text evidence="1">The sequence shown here is derived from an EMBL/GenBank/DDBJ whole genome shotgun (WGS) entry which is preliminary data.</text>
</comment>
<gene>
    <name evidence="1" type="ORF">LEP1GSC194_4298</name>
</gene>